<dbReference type="EMBL" id="LS483361">
    <property type="protein sequence ID" value="SQF66075.1"/>
    <property type="molecule type" value="Genomic_DNA"/>
</dbReference>
<keyword evidence="1 2" id="KW-0238">DNA-binding</keyword>
<proteinExistence type="predicted"/>
<dbReference type="AlphaFoldDB" id="A0A9X8SXS6"/>
<dbReference type="Pfam" id="PF00440">
    <property type="entry name" value="TetR_N"/>
    <property type="match status" value="1"/>
</dbReference>
<evidence type="ECO:0000256" key="2">
    <source>
        <dbReference type="PROSITE-ProRule" id="PRU00335"/>
    </source>
</evidence>
<evidence type="ECO:0000313" key="5">
    <source>
        <dbReference type="Proteomes" id="UP000249571"/>
    </source>
</evidence>
<gene>
    <name evidence="4" type="primary">tetR_1</name>
    <name evidence="4" type="ORF">NCTC6179_00215</name>
</gene>
<dbReference type="InterPro" id="IPR009057">
    <property type="entry name" value="Homeodomain-like_sf"/>
</dbReference>
<accession>A0A9X8SXS6</accession>
<dbReference type="InterPro" id="IPR001647">
    <property type="entry name" value="HTH_TetR"/>
</dbReference>
<feature type="domain" description="HTH tetR-type" evidence="3">
    <location>
        <begin position="1"/>
        <end position="39"/>
    </location>
</feature>
<dbReference type="RefSeq" id="WP_231871996.1">
    <property type="nucleotide sequence ID" value="NZ_JANCPS010000045.1"/>
</dbReference>
<name>A0A9X8SXS6_STREQ</name>
<evidence type="ECO:0000313" key="4">
    <source>
        <dbReference type="EMBL" id="SQF66075.1"/>
    </source>
</evidence>
<dbReference type="Gene3D" id="1.10.357.10">
    <property type="entry name" value="Tetracycline Repressor, domain 2"/>
    <property type="match status" value="1"/>
</dbReference>
<reference evidence="4 5" key="1">
    <citation type="submission" date="2018-06" db="EMBL/GenBank/DDBJ databases">
        <authorList>
            <consortium name="Pathogen Informatics"/>
            <person name="Doyle S."/>
        </authorList>
    </citation>
    <scope>NUCLEOTIDE SEQUENCE [LARGE SCALE GENOMIC DNA]</scope>
    <source>
        <strain evidence="4 5">NCTC6179</strain>
    </source>
</reference>
<evidence type="ECO:0000256" key="1">
    <source>
        <dbReference type="ARBA" id="ARBA00023125"/>
    </source>
</evidence>
<dbReference type="GO" id="GO:0003677">
    <property type="term" value="F:DNA binding"/>
    <property type="evidence" value="ECO:0007669"/>
    <property type="project" value="UniProtKB-UniRule"/>
</dbReference>
<evidence type="ECO:0000259" key="3">
    <source>
        <dbReference type="PROSITE" id="PS50977"/>
    </source>
</evidence>
<protein>
    <submittedName>
        <fullName evidence="4">Transcriptional regulator, TetR family</fullName>
    </submittedName>
</protein>
<dbReference type="PROSITE" id="PS50977">
    <property type="entry name" value="HTH_TETR_2"/>
    <property type="match status" value="1"/>
</dbReference>
<dbReference type="Proteomes" id="UP000249571">
    <property type="component" value="Chromosome 1"/>
</dbReference>
<feature type="DNA-binding region" description="H-T-H motif" evidence="2">
    <location>
        <begin position="2"/>
        <end position="21"/>
    </location>
</feature>
<sequence length="78" mass="9037">MTVQDVIDVANVGRSTFYAHYASKEAFLEQLCQELFHHLFHQQRKIGLEDYVKHILGHFRDNKGSVASLLIAKEPYFS</sequence>
<organism evidence="4 5">
    <name type="scientific">Streptococcus dysgalactiae subsp. equisimilis</name>
    <name type="common">Streptococcus equisimilis</name>
    <dbReference type="NCBI Taxonomy" id="119602"/>
    <lineage>
        <taxon>Bacteria</taxon>
        <taxon>Bacillati</taxon>
        <taxon>Bacillota</taxon>
        <taxon>Bacilli</taxon>
        <taxon>Lactobacillales</taxon>
        <taxon>Streptococcaceae</taxon>
        <taxon>Streptococcus</taxon>
    </lineage>
</organism>
<dbReference type="SUPFAM" id="SSF46689">
    <property type="entry name" value="Homeodomain-like"/>
    <property type="match status" value="1"/>
</dbReference>